<comment type="caution">
    <text evidence="9">The sequence shown here is derived from an EMBL/GenBank/DDBJ whole genome shotgun (WGS) entry which is preliminary data.</text>
</comment>
<dbReference type="InterPro" id="IPR011876">
    <property type="entry name" value="IsopentenylPP_isomerase_typ1"/>
</dbReference>
<proteinExistence type="inferred from homology"/>
<dbReference type="UniPathway" id="UPA00059">
    <property type="reaction ID" value="UER00104"/>
</dbReference>
<dbReference type="PROSITE" id="PS51462">
    <property type="entry name" value="NUDIX"/>
    <property type="match status" value="1"/>
</dbReference>
<evidence type="ECO:0000256" key="5">
    <source>
        <dbReference type="ARBA" id="ARBA00012057"/>
    </source>
</evidence>
<evidence type="ECO:0000256" key="7">
    <source>
        <dbReference type="ARBA" id="ARBA00023235"/>
    </source>
</evidence>
<gene>
    <name evidence="9" type="ORF">PHET_09504</name>
</gene>
<evidence type="ECO:0000256" key="2">
    <source>
        <dbReference type="ARBA" id="ARBA00003951"/>
    </source>
</evidence>
<evidence type="ECO:0000256" key="3">
    <source>
        <dbReference type="ARBA" id="ARBA00004826"/>
    </source>
</evidence>
<evidence type="ECO:0000313" key="10">
    <source>
        <dbReference type="Proteomes" id="UP000748531"/>
    </source>
</evidence>
<keyword evidence="6" id="KW-0414">Isoprene biosynthesis</keyword>
<evidence type="ECO:0000256" key="6">
    <source>
        <dbReference type="ARBA" id="ARBA00023229"/>
    </source>
</evidence>
<reference evidence="9" key="1">
    <citation type="submission" date="2019-05" db="EMBL/GenBank/DDBJ databases">
        <title>Annotation for the trematode Paragonimus heterotremus.</title>
        <authorList>
            <person name="Choi Y.-J."/>
        </authorList>
    </citation>
    <scope>NUCLEOTIDE SEQUENCE</scope>
    <source>
        <strain evidence="9">LC</strain>
    </source>
</reference>
<accession>A0A8J4WER6</accession>
<dbReference type="GO" id="GO:0005737">
    <property type="term" value="C:cytoplasm"/>
    <property type="evidence" value="ECO:0007669"/>
    <property type="project" value="TreeGrafter"/>
</dbReference>
<dbReference type="NCBIfam" id="TIGR02150">
    <property type="entry name" value="IPP_isom_1"/>
    <property type="match status" value="1"/>
</dbReference>
<dbReference type="CDD" id="cd02885">
    <property type="entry name" value="NUDIX_IPP_Isomerase"/>
    <property type="match status" value="1"/>
</dbReference>
<keyword evidence="10" id="KW-1185">Reference proteome</keyword>
<dbReference type="Proteomes" id="UP000748531">
    <property type="component" value="Unassembled WGS sequence"/>
</dbReference>
<organism evidence="9 10">
    <name type="scientific">Paragonimus heterotremus</name>
    <dbReference type="NCBI Taxonomy" id="100268"/>
    <lineage>
        <taxon>Eukaryota</taxon>
        <taxon>Metazoa</taxon>
        <taxon>Spiralia</taxon>
        <taxon>Lophotrochozoa</taxon>
        <taxon>Platyhelminthes</taxon>
        <taxon>Trematoda</taxon>
        <taxon>Digenea</taxon>
        <taxon>Plagiorchiida</taxon>
        <taxon>Troglotremata</taxon>
        <taxon>Troglotrematidae</taxon>
        <taxon>Paragonimus</taxon>
    </lineage>
</organism>
<comment type="function">
    <text evidence="2">Catalyzes the 1,3-allylic rearrangement of the homoallylic substrate isopentenyl (IPP) to its highly electrophilic allylic isomer, dimethylallyl diphosphate (DMAPP).</text>
</comment>
<dbReference type="SUPFAM" id="SSF55811">
    <property type="entry name" value="Nudix"/>
    <property type="match status" value="1"/>
</dbReference>
<evidence type="ECO:0000256" key="4">
    <source>
        <dbReference type="ARBA" id="ARBA00007579"/>
    </source>
</evidence>
<dbReference type="InterPro" id="IPR015797">
    <property type="entry name" value="NUDIX_hydrolase-like_dom_sf"/>
</dbReference>
<dbReference type="InterPro" id="IPR000086">
    <property type="entry name" value="NUDIX_hydrolase_dom"/>
</dbReference>
<sequence>MRVRIPRSFVLLVDYAKMRFCSCAAGMTERSVKIQEEFMLNDLCLRVNEFDEVLGYSSKKECHRILHNTTPLHRAFSLFLFRHSPLPKSGLQLLVQRRSSSKFTFPTLWSNTCCSHPIANIPQETVEENALGVKWAAARKVEHELGICAYTYMPVSNVHFLTRIVYFALNEPSGSDQWAEHELDYILVSVLPKSVDFSEGPCIVNRNPEEVSDVLWMDREQMKQFFQLEPLTSMVDCGPNLSCMDFTPWFRALALGGYLDRLWRWSEALCSGDQRLFDEEDSFWDRSAIIRLNS</sequence>
<dbReference type="PANTHER" id="PTHR10885">
    <property type="entry name" value="ISOPENTENYL-DIPHOSPHATE DELTA-ISOMERASE"/>
    <property type="match status" value="1"/>
</dbReference>
<comment type="similarity">
    <text evidence="4">Belongs to the IPP isomerase type 1 family.</text>
</comment>
<comment type="pathway">
    <text evidence="3">Isoprenoid biosynthesis; dimethylallyl diphosphate biosynthesis; dimethylallyl diphosphate from isopentenyl diphosphate: step 1/1.</text>
</comment>
<dbReference type="OrthoDB" id="510307at2759"/>
<dbReference type="EC" id="5.3.3.2" evidence="5"/>
<dbReference type="AlphaFoldDB" id="A0A8J4WER6"/>
<keyword evidence="7" id="KW-0413">Isomerase</keyword>
<comment type="catalytic activity">
    <reaction evidence="1">
        <text>isopentenyl diphosphate = dimethylallyl diphosphate</text>
        <dbReference type="Rhea" id="RHEA:23284"/>
        <dbReference type="ChEBI" id="CHEBI:57623"/>
        <dbReference type="ChEBI" id="CHEBI:128769"/>
        <dbReference type="EC" id="5.3.3.2"/>
    </reaction>
</comment>
<dbReference type="EMBL" id="LUCH01006382">
    <property type="protein sequence ID" value="KAF5397356.1"/>
    <property type="molecule type" value="Genomic_DNA"/>
</dbReference>
<protein>
    <recommendedName>
        <fullName evidence="5">isopentenyl-diphosphate Delta-isomerase</fullName>
        <ecNumber evidence="5">5.3.3.2</ecNumber>
    </recommendedName>
</protein>
<name>A0A8J4WER6_9TREM</name>
<dbReference type="PANTHER" id="PTHR10885:SF0">
    <property type="entry name" value="ISOPENTENYL-DIPHOSPHATE DELTA-ISOMERASE"/>
    <property type="match status" value="1"/>
</dbReference>
<feature type="domain" description="Nudix hydrolase" evidence="8">
    <location>
        <begin position="71"/>
        <end position="239"/>
    </location>
</feature>
<dbReference type="Gene3D" id="3.90.79.10">
    <property type="entry name" value="Nucleoside Triphosphate Pyrophosphohydrolase"/>
    <property type="match status" value="1"/>
</dbReference>
<evidence type="ECO:0000256" key="1">
    <source>
        <dbReference type="ARBA" id="ARBA00000374"/>
    </source>
</evidence>
<evidence type="ECO:0000313" key="9">
    <source>
        <dbReference type="EMBL" id="KAF5397356.1"/>
    </source>
</evidence>
<dbReference type="GO" id="GO:0004452">
    <property type="term" value="F:isopentenyl-diphosphate delta-isomerase activity"/>
    <property type="evidence" value="ECO:0007669"/>
    <property type="project" value="UniProtKB-EC"/>
</dbReference>
<evidence type="ECO:0000259" key="8">
    <source>
        <dbReference type="PROSITE" id="PS51462"/>
    </source>
</evidence>
<dbReference type="GO" id="GO:0009240">
    <property type="term" value="P:isopentenyl diphosphate biosynthetic process"/>
    <property type="evidence" value="ECO:0007669"/>
    <property type="project" value="TreeGrafter"/>
</dbReference>
<dbReference type="GO" id="GO:0050992">
    <property type="term" value="P:dimethylallyl diphosphate biosynthetic process"/>
    <property type="evidence" value="ECO:0007669"/>
    <property type="project" value="UniProtKB-UniPathway"/>
</dbReference>
<dbReference type="Pfam" id="PF00293">
    <property type="entry name" value="NUDIX"/>
    <property type="match status" value="1"/>
</dbReference>